<feature type="transmembrane region" description="Helical" evidence="12">
    <location>
        <begin position="124"/>
        <end position="149"/>
    </location>
</feature>
<evidence type="ECO:0000256" key="4">
    <source>
        <dbReference type="ARBA" id="ARBA00012149"/>
    </source>
</evidence>
<feature type="transmembrane region" description="Helical" evidence="12">
    <location>
        <begin position="87"/>
        <end position="104"/>
    </location>
</feature>
<keyword evidence="8 12" id="KW-0812">Transmembrane</keyword>
<comment type="similarity">
    <text evidence="3">Belongs to the nurim family.</text>
</comment>
<evidence type="ECO:0000256" key="5">
    <source>
        <dbReference type="ARBA" id="ARBA00022603"/>
    </source>
</evidence>
<evidence type="ECO:0000256" key="8">
    <source>
        <dbReference type="ARBA" id="ARBA00022692"/>
    </source>
</evidence>
<comment type="subcellular location">
    <subcellularLocation>
        <location evidence="2">Membrane</location>
        <topology evidence="2">Multi-pass membrane protein</topology>
    </subcellularLocation>
</comment>
<evidence type="ECO:0000259" key="13">
    <source>
        <dbReference type="Pfam" id="PF07298"/>
    </source>
</evidence>
<protein>
    <recommendedName>
        <fullName evidence="4">methanethiol S-methyltransferase</fullName>
        <ecNumber evidence="4">2.1.1.334</ecNumber>
    </recommendedName>
</protein>
<keyword evidence="10 12" id="KW-0472">Membrane</keyword>
<dbReference type="InterPro" id="IPR054700">
    <property type="entry name" value="MddA"/>
</dbReference>
<evidence type="ECO:0000256" key="3">
    <source>
        <dbReference type="ARBA" id="ARBA00010631"/>
    </source>
</evidence>
<comment type="function">
    <text evidence="1">Catalyzes the methylation of methanethiol (MeSH) to yield dimethylsulphide (DMS).</text>
</comment>
<dbReference type="PANTHER" id="PTHR31040:SF1">
    <property type="entry name" value="NURIM"/>
    <property type="match status" value="1"/>
</dbReference>
<evidence type="ECO:0000313" key="15">
    <source>
        <dbReference type="Proteomes" id="UP000199759"/>
    </source>
</evidence>
<feature type="domain" description="NnrU" evidence="13">
    <location>
        <begin position="54"/>
        <end position="210"/>
    </location>
</feature>
<dbReference type="Gene3D" id="1.20.120.1630">
    <property type="match status" value="1"/>
</dbReference>
<evidence type="ECO:0000313" key="14">
    <source>
        <dbReference type="EMBL" id="SDM53115.1"/>
    </source>
</evidence>
<dbReference type="STRING" id="144026.SAMN04488568_11366"/>
<dbReference type="RefSeq" id="WP_091770631.1">
    <property type="nucleotide sequence ID" value="NZ_FNHG01000013.1"/>
</dbReference>
<evidence type="ECO:0000256" key="11">
    <source>
        <dbReference type="ARBA" id="ARBA00048134"/>
    </source>
</evidence>
<evidence type="ECO:0000256" key="2">
    <source>
        <dbReference type="ARBA" id="ARBA00004141"/>
    </source>
</evidence>
<dbReference type="Proteomes" id="UP000199759">
    <property type="component" value="Unassembled WGS sequence"/>
</dbReference>
<dbReference type="Pfam" id="PF07298">
    <property type="entry name" value="NnrU"/>
    <property type="match status" value="1"/>
</dbReference>
<evidence type="ECO:0000256" key="9">
    <source>
        <dbReference type="ARBA" id="ARBA00022989"/>
    </source>
</evidence>
<dbReference type="InterPro" id="IPR009915">
    <property type="entry name" value="NnrU_dom"/>
</dbReference>
<dbReference type="AlphaFoldDB" id="A0A1G9U0Q5"/>
<dbReference type="InterPro" id="IPR033580">
    <property type="entry name" value="Nurim-like"/>
</dbReference>
<accession>A0A1G9U0Q5</accession>
<dbReference type="GO" id="GO:0008168">
    <property type="term" value="F:methyltransferase activity"/>
    <property type="evidence" value="ECO:0007669"/>
    <property type="project" value="UniProtKB-KW"/>
</dbReference>
<evidence type="ECO:0000256" key="12">
    <source>
        <dbReference type="SAM" id="Phobius"/>
    </source>
</evidence>
<evidence type="ECO:0000256" key="10">
    <source>
        <dbReference type="ARBA" id="ARBA00023136"/>
    </source>
</evidence>
<gene>
    <name evidence="14" type="ORF">SAMN04488568_11366</name>
</gene>
<organism evidence="14 15">
    <name type="scientific">Maricaulis salignorans</name>
    <dbReference type="NCBI Taxonomy" id="144026"/>
    <lineage>
        <taxon>Bacteria</taxon>
        <taxon>Pseudomonadati</taxon>
        <taxon>Pseudomonadota</taxon>
        <taxon>Alphaproteobacteria</taxon>
        <taxon>Maricaulales</taxon>
        <taxon>Maricaulaceae</taxon>
        <taxon>Maricaulis</taxon>
    </lineage>
</organism>
<dbReference type="PANTHER" id="PTHR31040">
    <property type="entry name" value="NURIM"/>
    <property type="match status" value="1"/>
</dbReference>
<dbReference type="OrthoDB" id="9789029at2"/>
<proteinExistence type="inferred from homology"/>
<sequence length="248" mass="28064">MARAFYFLFGVLSYVFFLIVFLYSIGFVGNMLVPKGIDDGAASTPLLMAAIINILLLSLFAVQHTVMARQPFKVWWTKIIPHQIERAVYVLLSSAALALIYWQWQPMTGTVWSTDSQMLQYALNGVFFLGWIIVLVSTFLISHFHLFGLKQTLAGDDKSSGEPSVLTQNLFYKLVRHPIMTGFIIAFWATPHMSVGHLLFAIVTTAYILVALQFEERDLIAEFGDQYHAYKQRVGMVFPLIGRSSKPK</sequence>
<dbReference type="NCBIfam" id="NF045656">
    <property type="entry name" value="MeththiolMtaseMddA"/>
    <property type="match status" value="1"/>
</dbReference>
<keyword evidence="15" id="KW-1185">Reference proteome</keyword>
<comment type="catalytic activity">
    <reaction evidence="11">
        <text>methanethiol + S-adenosyl-L-methionine = dimethyl sulfide + S-adenosyl-L-homocysteine + H(+)</text>
        <dbReference type="Rhea" id="RHEA:50428"/>
        <dbReference type="ChEBI" id="CHEBI:15378"/>
        <dbReference type="ChEBI" id="CHEBI:16007"/>
        <dbReference type="ChEBI" id="CHEBI:17437"/>
        <dbReference type="ChEBI" id="CHEBI:57856"/>
        <dbReference type="ChEBI" id="CHEBI:59789"/>
        <dbReference type="EC" id="2.1.1.334"/>
    </reaction>
</comment>
<dbReference type="EC" id="2.1.1.334" evidence="4"/>
<reference evidence="14 15" key="1">
    <citation type="submission" date="2016-10" db="EMBL/GenBank/DDBJ databases">
        <authorList>
            <person name="de Groot N.N."/>
        </authorList>
    </citation>
    <scope>NUCLEOTIDE SEQUENCE [LARGE SCALE GENOMIC DNA]</scope>
    <source>
        <strain evidence="14 15">DSM 16077</strain>
    </source>
</reference>
<keyword evidence="7" id="KW-0949">S-adenosyl-L-methionine</keyword>
<dbReference type="GO" id="GO:0032259">
    <property type="term" value="P:methylation"/>
    <property type="evidence" value="ECO:0007669"/>
    <property type="project" value="UniProtKB-KW"/>
</dbReference>
<evidence type="ECO:0000256" key="1">
    <source>
        <dbReference type="ARBA" id="ARBA00002096"/>
    </source>
</evidence>
<feature type="transmembrane region" description="Helical" evidence="12">
    <location>
        <begin position="5"/>
        <end position="26"/>
    </location>
</feature>
<name>A0A1G9U0Q5_9PROT</name>
<evidence type="ECO:0000256" key="6">
    <source>
        <dbReference type="ARBA" id="ARBA00022679"/>
    </source>
</evidence>
<keyword evidence="6 14" id="KW-0808">Transferase</keyword>
<dbReference type="GO" id="GO:0016020">
    <property type="term" value="C:membrane"/>
    <property type="evidence" value="ECO:0007669"/>
    <property type="project" value="UniProtKB-SubCell"/>
</dbReference>
<dbReference type="EMBL" id="FNHG01000013">
    <property type="protein sequence ID" value="SDM53115.1"/>
    <property type="molecule type" value="Genomic_DNA"/>
</dbReference>
<keyword evidence="5 14" id="KW-0489">Methyltransferase</keyword>
<feature type="transmembrane region" description="Helical" evidence="12">
    <location>
        <begin position="46"/>
        <end position="66"/>
    </location>
</feature>
<evidence type="ECO:0000256" key="7">
    <source>
        <dbReference type="ARBA" id="ARBA00022691"/>
    </source>
</evidence>
<keyword evidence="9 12" id="KW-1133">Transmembrane helix</keyword>